<organism evidence="14 15">
    <name type="scientific">Stylonychia lemnae</name>
    <name type="common">Ciliate</name>
    <dbReference type="NCBI Taxonomy" id="5949"/>
    <lineage>
        <taxon>Eukaryota</taxon>
        <taxon>Sar</taxon>
        <taxon>Alveolata</taxon>
        <taxon>Ciliophora</taxon>
        <taxon>Intramacronucleata</taxon>
        <taxon>Spirotrichea</taxon>
        <taxon>Stichotrichia</taxon>
        <taxon>Sporadotrichida</taxon>
        <taxon>Oxytrichidae</taxon>
        <taxon>Stylonychinae</taxon>
        <taxon>Stylonychia</taxon>
    </lineage>
</organism>
<comment type="catalytic activity">
    <reaction evidence="9">
        <text>L-seryl-[protein] + ATP = O-phospho-L-seryl-[protein] + ADP + H(+)</text>
        <dbReference type="Rhea" id="RHEA:17989"/>
        <dbReference type="Rhea" id="RHEA-COMP:9863"/>
        <dbReference type="Rhea" id="RHEA-COMP:11604"/>
        <dbReference type="ChEBI" id="CHEBI:15378"/>
        <dbReference type="ChEBI" id="CHEBI:29999"/>
        <dbReference type="ChEBI" id="CHEBI:30616"/>
        <dbReference type="ChEBI" id="CHEBI:83421"/>
        <dbReference type="ChEBI" id="CHEBI:456216"/>
        <dbReference type="EC" id="2.7.11.1"/>
    </reaction>
</comment>
<keyword evidence="7 10" id="KW-0067">ATP-binding</keyword>
<evidence type="ECO:0000256" key="2">
    <source>
        <dbReference type="ARBA" id="ARBA00022527"/>
    </source>
</evidence>
<evidence type="ECO:0000256" key="1">
    <source>
        <dbReference type="ARBA" id="ARBA00012513"/>
    </source>
</evidence>
<evidence type="ECO:0000256" key="3">
    <source>
        <dbReference type="ARBA" id="ARBA00022553"/>
    </source>
</evidence>
<dbReference type="FunFam" id="3.30.200.20:FF:000048">
    <property type="entry name" value="Non-specific serine/threonine protein kinase"/>
    <property type="match status" value="1"/>
</dbReference>
<evidence type="ECO:0000256" key="8">
    <source>
        <dbReference type="ARBA" id="ARBA00047899"/>
    </source>
</evidence>
<dbReference type="InterPro" id="IPR000719">
    <property type="entry name" value="Prot_kinase_dom"/>
</dbReference>
<evidence type="ECO:0000256" key="10">
    <source>
        <dbReference type="PROSITE-ProRule" id="PRU10141"/>
    </source>
</evidence>
<dbReference type="InterPro" id="IPR017441">
    <property type="entry name" value="Protein_kinase_ATP_BS"/>
</dbReference>
<keyword evidence="5 10" id="KW-0547">Nucleotide-binding</keyword>
<proteinExistence type="inferred from homology"/>
<dbReference type="InterPro" id="IPR011009">
    <property type="entry name" value="Kinase-like_dom_sf"/>
</dbReference>
<dbReference type="OrthoDB" id="63267at2759"/>
<name>A0A078ABC4_STYLE</name>
<feature type="domain" description="Protein kinase" evidence="12">
    <location>
        <begin position="43"/>
        <end position="300"/>
    </location>
</feature>
<feature type="domain" description="AGC-kinase C-terminal" evidence="13">
    <location>
        <begin position="301"/>
        <end position="371"/>
    </location>
</feature>
<keyword evidence="2 11" id="KW-0723">Serine/threonine-protein kinase</keyword>
<reference evidence="14 15" key="1">
    <citation type="submission" date="2014-06" db="EMBL/GenBank/DDBJ databases">
        <authorList>
            <person name="Swart Estienne"/>
        </authorList>
    </citation>
    <scope>NUCLEOTIDE SEQUENCE [LARGE SCALE GENOMIC DNA]</scope>
    <source>
        <strain evidence="14 15">130c</strain>
    </source>
</reference>
<evidence type="ECO:0000256" key="7">
    <source>
        <dbReference type="ARBA" id="ARBA00022840"/>
    </source>
</evidence>
<evidence type="ECO:0000256" key="5">
    <source>
        <dbReference type="ARBA" id="ARBA00022741"/>
    </source>
</evidence>
<evidence type="ECO:0000256" key="9">
    <source>
        <dbReference type="ARBA" id="ARBA00048679"/>
    </source>
</evidence>
<sequence length="372" mass="43182">MVKKNDQNAPEVDQSKKSLLATDKYGLNNSADHYSNEINKQDFKILKVIGRGSFGKVYLVQKKDTEKLYAMKTLKKDVTIQSSTYQSTKAEREILEKINHPFIVKLHFAFQTPQKLYFIMDFLNGGELFYHLKREGRFTEQRTVFYAAEILLALECLHKNGIIYRDLKPENVLLDSEGHIKLTDFGLSKQGVIGNRNTYTFCGTPEYLAPEIVKGKGHNKAVDWWSLGLMIYEMLSGINPFKVRNKNKFEKLQMILEDSIDMQPQFSEDACSLIQGLLTKKPKDRLGYNGSDEIKEHPFFSGVDWNKMLRKVIEPPYKPRIQGDYDLSNIDRVFTREPAQETPEEYNNKYLKDVKFENFTYVQESNLNTSFN</sequence>
<feature type="binding site" evidence="10">
    <location>
        <position position="72"/>
    </location>
    <ligand>
        <name>ATP</name>
        <dbReference type="ChEBI" id="CHEBI:30616"/>
    </ligand>
</feature>
<dbReference type="Gene3D" id="3.30.200.20">
    <property type="entry name" value="Phosphorylase Kinase, domain 1"/>
    <property type="match status" value="1"/>
</dbReference>
<evidence type="ECO:0000259" key="12">
    <source>
        <dbReference type="PROSITE" id="PS50011"/>
    </source>
</evidence>
<keyword evidence="3" id="KW-0597">Phosphoprotein</keyword>
<comment type="catalytic activity">
    <reaction evidence="8">
        <text>L-threonyl-[protein] + ATP = O-phospho-L-threonyl-[protein] + ADP + H(+)</text>
        <dbReference type="Rhea" id="RHEA:46608"/>
        <dbReference type="Rhea" id="RHEA-COMP:11060"/>
        <dbReference type="Rhea" id="RHEA-COMP:11605"/>
        <dbReference type="ChEBI" id="CHEBI:15378"/>
        <dbReference type="ChEBI" id="CHEBI:30013"/>
        <dbReference type="ChEBI" id="CHEBI:30616"/>
        <dbReference type="ChEBI" id="CHEBI:61977"/>
        <dbReference type="ChEBI" id="CHEBI:456216"/>
        <dbReference type="EC" id="2.7.11.1"/>
    </reaction>
</comment>
<evidence type="ECO:0000256" key="6">
    <source>
        <dbReference type="ARBA" id="ARBA00022777"/>
    </source>
</evidence>
<protein>
    <recommendedName>
        <fullName evidence="1">non-specific serine/threonine protein kinase</fullName>
        <ecNumber evidence="1">2.7.11.1</ecNumber>
    </recommendedName>
</protein>
<dbReference type="EMBL" id="CCKQ01007770">
    <property type="protein sequence ID" value="CDW79191.1"/>
    <property type="molecule type" value="Genomic_DNA"/>
</dbReference>
<dbReference type="FunFam" id="1.10.510.10:FF:000008">
    <property type="entry name" value="Non-specific serine/threonine protein kinase"/>
    <property type="match status" value="1"/>
</dbReference>
<dbReference type="PROSITE" id="PS00108">
    <property type="entry name" value="PROTEIN_KINASE_ST"/>
    <property type="match status" value="1"/>
</dbReference>
<keyword evidence="15" id="KW-1185">Reference proteome</keyword>
<evidence type="ECO:0000259" key="13">
    <source>
        <dbReference type="PROSITE" id="PS51285"/>
    </source>
</evidence>
<evidence type="ECO:0000313" key="14">
    <source>
        <dbReference type="EMBL" id="CDW79191.1"/>
    </source>
</evidence>
<dbReference type="InterPro" id="IPR000961">
    <property type="entry name" value="AGC-kinase_C"/>
</dbReference>
<evidence type="ECO:0000256" key="4">
    <source>
        <dbReference type="ARBA" id="ARBA00022679"/>
    </source>
</evidence>
<dbReference type="InterPro" id="IPR008271">
    <property type="entry name" value="Ser/Thr_kinase_AS"/>
</dbReference>
<dbReference type="PROSITE" id="PS51285">
    <property type="entry name" value="AGC_KINASE_CTER"/>
    <property type="match status" value="1"/>
</dbReference>
<dbReference type="GO" id="GO:0005524">
    <property type="term" value="F:ATP binding"/>
    <property type="evidence" value="ECO:0007669"/>
    <property type="project" value="UniProtKB-UniRule"/>
</dbReference>
<dbReference type="GO" id="GO:0004674">
    <property type="term" value="F:protein serine/threonine kinase activity"/>
    <property type="evidence" value="ECO:0007669"/>
    <property type="project" value="UniProtKB-KW"/>
</dbReference>
<dbReference type="PANTHER" id="PTHR24351">
    <property type="entry name" value="RIBOSOMAL PROTEIN S6 KINASE"/>
    <property type="match status" value="1"/>
</dbReference>
<dbReference type="EC" id="2.7.11.1" evidence="1"/>
<dbReference type="InParanoid" id="A0A078ABC4"/>
<dbReference type="Gene3D" id="1.10.510.10">
    <property type="entry name" value="Transferase(Phosphotransferase) domain 1"/>
    <property type="match status" value="1"/>
</dbReference>
<dbReference type="CDD" id="cd05123">
    <property type="entry name" value="STKc_AGC"/>
    <property type="match status" value="1"/>
</dbReference>
<dbReference type="Proteomes" id="UP000039865">
    <property type="component" value="Unassembled WGS sequence"/>
</dbReference>
<dbReference type="OMA" id="LHHEINY"/>
<comment type="similarity">
    <text evidence="11">Belongs to the protein kinase superfamily.</text>
</comment>
<keyword evidence="4" id="KW-0808">Transferase</keyword>
<gene>
    <name evidence="14" type="primary">Contig1171.g1267</name>
    <name evidence="14" type="ORF">STYLEM_8177</name>
</gene>
<evidence type="ECO:0000313" key="15">
    <source>
        <dbReference type="Proteomes" id="UP000039865"/>
    </source>
</evidence>
<dbReference type="PROSITE" id="PS00107">
    <property type="entry name" value="PROTEIN_KINASE_ATP"/>
    <property type="match status" value="1"/>
</dbReference>
<dbReference type="SUPFAM" id="SSF56112">
    <property type="entry name" value="Protein kinase-like (PK-like)"/>
    <property type="match status" value="1"/>
</dbReference>
<dbReference type="Pfam" id="PF00433">
    <property type="entry name" value="Pkinase_C"/>
    <property type="match status" value="1"/>
</dbReference>
<dbReference type="AlphaFoldDB" id="A0A078ABC4"/>
<dbReference type="InterPro" id="IPR017892">
    <property type="entry name" value="Pkinase_C"/>
</dbReference>
<dbReference type="SMART" id="SM00220">
    <property type="entry name" value="S_TKc"/>
    <property type="match status" value="1"/>
</dbReference>
<dbReference type="SMART" id="SM00133">
    <property type="entry name" value="S_TK_X"/>
    <property type="match status" value="1"/>
</dbReference>
<keyword evidence="6 14" id="KW-0418">Kinase</keyword>
<dbReference type="Pfam" id="PF00069">
    <property type="entry name" value="Pkinase"/>
    <property type="match status" value="1"/>
</dbReference>
<evidence type="ECO:0000256" key="11">
    <source>
        <dbReference type="RuleBase" id="RU000304"/>
    </source>
</evidence>
<accession>A0A078ABC4</accession>
<dbReference type="PROSITE" id="PS50011">
    <property type="entry name" value="PROTEIN_KINASE_DOM"/>
    <property type="match status" value="1"/>
</dbReference>
<dbReference type="InterPro" id="IPR045270">
    <property type="entry name" value="STKc_AGC"/>
</dbReference>